<name>A0A951QJQ5_9CYAN</name>
<evidence type="ECO:0000313" key="1">
    <source>
        <dbReference type="EMBL" id="MBW4666263.1"/>
    </source>
</evidence>
<protein>
    <submittedName>
        <fullName evidence="1">Cinnamycin family lantibiotic</fullName>
    </submittedName>
</protein>
<reference evidence="1" key="1">
    <citation type="submission" date="2021-05" db="EMBL/GenBank/DDBJ databases">
        <authorList>
            <person name="Pietrasiak N."/>
            <person name="Ward R."/>
            <person name="Stajich J.E."/>
            <person name="Kurbessoian T."/>
        </authorList>
    </citation>
    <scope>NUCLEOTIDE SEQUENCE</scope>
    <source>
        <strain evidence="1">GSE-NOS-MK-12-04C</strain>
    </source>
</reference>
<dbReference type="Proteomes" id="UP000729701">
    <property type="component" value="Unassembled WGS sequence"/>
</dbReference>
<comment type="caution">
    <text evidence="1">The sequence shown here is derived from an EMBL/GenBank/DDBJ whole genome shotgun (WGS) entry which is preliminary data.</text>
</comment>
<sequence length="95" mass="10279">MSKNTVEKPSANYLEQLLQRAATDADFRDELESNPKYFGISSETELVLPKSVATQEQSGIDLKDNIEGELGIVSMACQSTCTGGPYTIVCDGTTK</sequence>
<dbReference type="InterPro" id="IPR046016">
    <property type="entry name" value="Dur/DurB-like"/>
</dbReference>
<organism evidence="1 2">
    <name type="scientific">Cyanomargarita calcarea GSE-NOS-MK-12-04C</name>
    <dbReference type="NCBI Taxonomy" id="2839659"/>
    <lineage>
        <taxon>Bacteria</taxon>
        <taxon>Bacillati</taxon>
        <taxon>Cyanobacteriota</taxon>
        <taxon>Cyanophyceae</taxon>
        <taxon>Nostocales</taxon>
        <taxon>Cyanomargaritaceae</taxon>
        <taxon>Cyanomargarita</taxon>
    </lineage>
</organism>
<proteinExistence type="predicted"/>
<dbReference type="InterPro" id="IPR048275">
    <property type="entry name" value="Cinnamycin_RiPP"/>
</dbReference>
<accession>A0A951QJQ5</accession>
<dbReference type="Pfam" id="PF19398">
    <property type="entry name" value="DurB-like"/>
    <property type="match status" value="1"/>
</dbReference>
<dbReference type="NCBIfam" id="NF033431">
    <property type="entry name" value="cinnamycin_RiPP"/>
    <property type="match status" value="1"/>
</dbReference>
<dbReference type="AlphaFoldDB" id="A0A951QJQ5"/>
<dbReference type="EMBL" id="JAHHGZ010000002">
    <property type="protein sequence ID" value="MBW4666263.1"/>
    <property type="molecule type" value="Genomic_DNA"/>
</dbReference>
<gene>
    <name evidence="1" type="ORF">KME60_02175</name>
</gene>
<reference evidence="1" key="2">
    <citation type="journal article" date="2022" name="Microbiol. Resour. Announc.">
        <title>Metagenome Sequencing to Explore Phylogenomics of Terrestrial Cyanobacteria.</title>
        <authorList>
            <person name="Ward R.D."/>
            <person name="Stajich J.E."/>
            <person name="Johansen J.R."/>
            <person name="Huntemann M."/>
            <person name="Clum A."/>
            <person name="Foster B."/>
            <person name="Foster B."/>
            <person name="Roux S."/>
            <person name="Palaniappan K."/>
            <person name="Varghese N."/>
            <person name="Mukherjee S."/>
            <person name="Reddy T.B.K."/>
            <person name="Daum C."/>
            <person name="Copeland A."/>
            <person name="Chen I.A."/>
            <person name="Ivanova N.N."/>
            <person name="Kyrpides N.C."/>
            <person name="Shapiro N."/>
            <person name="Eloe-Fadrosh E.A."/>
            <person name="Pietrasiak N."/>
        </authorList>
    </citation>
    <scope>NUCLEOTIDE SEQUENCE</scope>
    <source>
        <strain evidence="1">GSE-NOS-MK-12-04C</strain>
    </source>
</reference>
<evidence type="ECO:0000313" key="2">
    <source>
        <dbReference type="Proteomes" id="UP000729701"/>
    </source>
</evidence>